<dbReference type="AlphaFoldDB" id="A0A2I0HMX6"/>
<protein>
    <recommendedName>
        <fullName evidence="1">RlpA-like protein double-psi beta-barrel domain-containing protein</fullName>
    </recommendedName>
</protein>
<accession>A0A2I0HMX6</accession>
<dbReference type="EMBL" id="PGOL01007037">
    <property type="protein sequence ID" value="PKI33084.1"/>
    <property type="molecule type" value="Genomic_DNA"/>
</dbReference>
<comment type="caution">
    <text evidence="2">The sequence shown here is derived from an EMBL/GenBank/DDBJ whole genome shotgun (WGS) entry which is preliminary data.</text>
</comment>
<organism evidence="2 3">
    <name type="scientific">Punica granatum</name>
    <name type="common">Pomegranate</name>
    <dbReference type="NCBI Taxonomy" id="22663"/>
    <lineage>
        <taxon>Eukaryota</taxon>
        <taxon>Viridiplantae</taxon>
        <taxon>Streptophyta</taxon>
        <taxon>Embryophyta</taxon>
        <taxon>Tracheophyta</taxon>
        <taxon>Spermatophyta</taxon>
        <taxon>Magnoliopsida</taxon>
        <taxon>eudicotyledons</taxon>
        <taxon>Gunneridae</taxon>
        <taxon>Pentapetalae</taxon>
        <taxon>rosids</taxon>
        <taxon>malvids</taxon>
        <taxon>Myrtales</taxon>
        <taxon>Lythraceae</taxon>
        <taxon>Punica</taxon>
    </lineage>
</organism>
<keyword evidence="3" id="KW-1185">Reference proteome</keyword>
<dbReference type="Pfam" id="PF03330">
    <property type="entry name" value="DPBB_1"/>
    <property type="match status" value="1"/>
</dbReference>
<dbReference type="Gene3D" id="2.40.40.10">
    <property type="entry name" value="RlpA-like domain"/>
    <property type="match status" value="1"/>
</dbReference>
<evidence type="ECO:0000259" key="1">
    <source>
        <dbReference type="Pfam" id="PF03330"/>
    </source>
</evidence>
<dbReference type="Proteomes" id="UP000233551">
    <property type="component" value="Unassembled WGS sequence"/>
</dbReference>
<evidence type="ECO:0000313" key="3">
    <source>
        <dbReference type="Proteomes" id="UP000233551"/>
    </source>
</evidence>
<evidence type="ECO:0000313" key="2">
    <source>
        <dbReference type="EMBL" id="PKI33084.1"/>
    </source>
</evidence>
<dbReference type="InterPro" id="IPR036908">
    <property type="entry name" value="RlpA-like_sf"/>
</dbReference>
<gene>
    <name evidence="2" type="ORF">CRG98_046525</name>
</gene>
<name>A0A2I0HMX6_PUNGR</name>
<dbReference type="SUPFAM" id="SSF50685">
    <property type="entry name" value="Barwin-like endoglucanases"/>
    <property type="match status" value="1"/>
</dbReference>
<reference evidence="2 3" key="1">
    <citation type="submission" date="2017-11" db="EMBL/GenBank/DDBJ databases">
        <title>De-novo sequencing of pomegranate (Punica granatum L.) genome.</title>
        <authorList>
            <person name="Akparov Z."/>
            <person name="Amiraslanov A."/>
            <person name="Hajiyeva S."/>
            <person name="Abbasov M."/>
            <person name="Kaur K."/>
            <person name="Hamwieh A."/>
            <person name="Solovyev V."/>
            <person name="Salamov A."/>
            <person name="Braich B."/>
            <person name="Kosarev P."/>
            <person name="Mahmoud A."/>
            <person name="Hajiyev E."/>
            <person name="Babayeva S."/>
            <person name="Izzatullayeva V."/>
            <person name="Mammadov A."/>
            <person name="Mammadov A."/>
            <person name="Sharifova S."/>
            <person name="Ojaghi J."/>
            <person name="Eynullazada K."/>
            <person name="Bayramov B."/>
            <person name="Abdulazimova A."/>
            <person name="Shahmuradov I."/>
        </authorList>
    </citation>
    <scope>NUCLEOTIDE SEQUENCE [LARGE SCALE GENOMIC DNA]</scope>
    <source>
        <strain evidence="3">cv. AG2017</strain>
        <tissue evidence="2">Leaf</tissue>
    </source>
</reference>
<dbReference type="InterPro" id="IPR009009">
    <property type="entry name" value="RlpA-like_DPBB"/>
</dbReference>
<proteinExistence type="predicted"/>
<dbReference type="STRING" id="22663.A0A2I0HMX6"/>
<sequence length="99" mass="10647">MLTSTYSHVLRRAKRMILGSPCFSHLEPIPLKTDPIFGRGRVAVPATRSGASMGASAPAQAVNIIVTDECPRRYCSKRRVHFDLSGAAFGRMAISSEGG</sequence>
<feature type="domain" description="RlpA-like protein double-psi beta-barrel" evidence="1">
    <location>
        <begin position="57"/>
        <end position="98"/>
    </location>
</feature>